<evidence type="ECO:0000313" key="2">
    <source>
        <dbReference type="Proteomes" id="UP001283361"/>
    </source>
</evidence>
<comment type="caution">
    <text evidence="1">The sequence shown here is derived from an EMBL/GenBank/DDBJ whole genome shotgun (WGS) entry which is preliminary data.</text>
</comment>
<dbReference type="Proteomes" id="UP001283361">
    <property type="component" value="Unassembled WGS sequence"/>
</dbReference>
<dbReference type="PANTHER" id="PTHR46888:SF1">
    <property type="entry name" value="RIBONUCLEASE H"/>
    <property type="match status" value="1"/>
</dbReference>
<reference evidence="1" key="1">
    <citation type="journal article" date="2023" name="G3 (Bethesda)">
        <title>A reference genome for the long-term kleptoplast-retaining sea slug Elysia crispata morphotype clarki.</title>
        <authorList>
            <person name="Eastman K.E."/>
            <person name="Pendleton A.L."/>
            <person name="Shaikh M.A."/>
            <person name="Suttiyut T."/>
            <person name="Ogas R."/>
            <person name="Tomko P."/>
            <person name="Gavelis G."/>
            <person name="Widhalm J.R."/>
            <person name="Wisecaver J.H."/>
        </authorList>
    </citation>
    <scope>NUCLEOTIDE SEQUENCE</scope>
    <source>
        <strain evidence="1">ECLA1</strain>
    </source>
</reference>
<dbReference type="AlphaFoldDB" id="A0AAE0YGG0"/>
<protein>
    <submittedName>
        <fullName evidence="1">Uncharacterized protein</fullName>
    </submittedName>
</protein>
<dbReference type="PANTHER" id="PTHR46888">
    <property type="entry name" value="ZINC KNUCKLE DOMAINCONTAINING PROTEIN-RELATED"/>
    <property type="match status" value="1"/>
</dbReference>
<keyword evidence="2" id="KW-1185">Reference proteome</keyword>
<gene>
    <name evidence="1" type="ORF">RRG08_058085</name>
</gene>
<proteinExistence type="predicted"/>
<sequence length="79" mass="9619">MDAYLERFGRFAKNNNWQEAAWATRQSELLKGKSLEFHSRLPKEEADDYKELKLALLRHYDYTENGYRRKFRNCKPVIY</sequence>
<name>A0AAE0YGG0_9GAST</name>
<accession>A0AAE0YGG0</accession>
<dbReference type="EMBL" id="JAWDGP010006241">
    <property type="protein sequence ID" value="KAK3744905.1"/>
    <property type="molecule type" value="Genomic_DNA"/>
</dbReference>
<organism evidence="1 2">
    <name type="scientific">Elysia crispata</name>
    <name type="common">lettuce slug</name>
    <dbReference type="NCBI Taxonomy" id="231223"/>
    <lineage>
        <taxon>Eukaryota</taxon>
        <taxon>Metazoa</taxon>
        <taxon>Spiralia</taxon>
        <taxon>Lophotrochozoa</taxon>
        <taxon>Mollusca</taxon>
        <taxon>Gastropoda</taxon>
        <taxon>Heterobranchia</taxon>
        <taxon>Euthyneura</taxon>
        <taxon>Panpulmonata</taxon>
        <taxon>Sacoglossa</taxon>
        <taxon>Placobranchoidea</taxon>
        <taxon>Plakobranchidae</taxon>
        <taxon>Elysia</taxon>
    </lineage>
</organism>
<evidence type="ECO:0000313" key="1">
    <source>
        <dbReference type="EMBL" id="KAK3744905.1"/>
    </source>
</evidence>